<dbReference type="KEGG" id="aant:HUK68_10485"/>
<dbReference type="Gene3D" id="1.10.3210.10">
    <property type="entry name" value="Hypothetical protein af1432"/>
    <property type="match status" value="1"/>
</dbReference>
<feature type="domain" description="HD-GYP" evidence="1">
    <location>
        <begin position="122"/>
        <end position="318"/>
    </location>
</feature>
<dbReference type="InterPro" id="IPR003607">
    <property type="entry name" value="HD/PDEase_dom"/>
</dbReference>
<name>A0A6N1X1N5_9BURK</name>
<organism evidence="2 3">
    <name type="scientific">Comamonas antarctica</name>
    <dbReference type="NCBI Taxonomy" id="2743470"/>
    <lineage>
        <taxon>Bacteria</taxon>
        <taxon>Pseudomonadati</taxon>
        <taxon>Pseudomonadota</taxon>
        <taxon>Betaproteobacteria</taxon>
        <taxon>Burkholderiales</taxon>
        <taxon>Comamonadaceae</taxon>
        <taxon>Comamonas</taxon>
    </lineage>
</organism>
<evidence type="ECO:0000259" key="1">
    <source>
        <dbReference type="PROSITE" id="PS51832"/>
    </source>
</evidence>
<accession>A0A6N1X1N5</accession>
<reference evidence="2 3" key="1">
    <citation type="submission" date="2020-06" db="EMBL/GenBank/DDBJ databases">
        <title>Acidovorax antarctica sp. nov., isolated from Corinth ice sheet soil, Antarctic Fields Peninsula.</title>
        <authorList>
            <person name="Xu Q."/>
            <person name="Peng F."/>
        </authorList>
    </citation>
    <scope>NUCLEOTIDE SEQUENCE [LARGE SCALE GENOMIC DNA]</scope>
    <source>
        <strain evidence="2 3">16-35-5</strain>
    </source>
</reference>
<evidence type="ECO:0000313" key="3">
    <source>
        <dbReference type="Proteomes" id="UP000509579"/>
    </source>
</evidence>
<dbReference type="AlphaFoldDB" id="A0A6N1X1N5"/>
<dbReference type="RefSeq" id="WP_175504086.1">
    <property type="nucleotide sequence ID" value="NZ_CP054840.1"/>
</dbReference>
<keyword evidence="3" id="KW-1185">Reference proteome</keyword>
<dbReference type="GO" id="GO:0008081">
    <property type="term" value="F:phosphoric diester hydrolase activity"/>
    <property type="evidence" value="ECO:0007669"/>
    <property type="project" value="UniProtKB-ARBA"/>
</dbReference>
<dbReference type="PANTHER" id="PTHR43155">
    <property type="entry name" value="CYCLIC DI-GMP PHOSPHODIESTERASE PA4108-RELATED"/>
    <property type="match status" value="1"/>
</dbReference>
<dbReference type="Pfam" id="PF13487">
    <property type="entry name" value="HD_5"/>
    <property type="match status" value="1"/>
</dbReference>
<dbReference type="InterPro" id="IPR037522">
    <property type="entry name" value="HD_GYP_dom"/>
</dbReference>
<dbReference type="Proteomes" id="UP000509579">
    <property type="component" value="Chromosome"/>
</dbReference>
<dbReference type="PROSITE" id="PS51832">
    <property type="entry name" value="HD_GYP"/>
    <property type="match status" value="1"/>
</dbReference>
<dbReference type="SUPFAM" id="SSF109604">
    <property type="entry name" value="HD-domain/PDEase-like"/>
    <property type="match status" value="1"/>
</dbReference>
<proteinExistence type="predicted"/>
<sequence length="477" mass="52235">MSTSALPDLDLDAVPEDLRDSVHFLRAVTQLAEKDNVITHSPIFTDRGIKLVESGARIDSRLYDRLVQAPLREAIDHHLMVDNMVCIQSIEAEVMVQCETQGLVKRLVEALGGAGRLLAPLRFMPLPMPIAFKLTLMREQRPELYAHSLQMMLVALYLAIEAGWSERDCVPLGAAGLLHDIGMLYMPPAWTDPAHKLTLEERKQLVAHTVTAMWVLREQQAYPPAVQMAVLEHHECMDGSGYPRGLQREQISPMGQMLILAEVVSAFYEKYADLAGPRLSLMLRMNHRRYPPDLVEKILPLLAVDVDASLEIGPLTAEVQAMGTLLGHNFASWQQLRAQMPAAAASAAAVPALAPARAPGAKAAPRPVERAMVWLDGRLKALEKELAQAGSHPKQLADLLGYLHGDVQGMAELALLHREAVWQLEAIAHGCLRRWPQLLERAGPMEQAVAGWCQACSTASDARADAPAAASAAVQDA</sequence>
<protein>
    <submittedName>
        <fullName evidence="2">HD domain-containing protein</fullName>
    </submittedName>
</protein>
<dbReference type="CDD" id="cd00077">
    <property type="entry name" value="HDc"/>
    <property type="match status" value="1"/>
</dbReference>
<gene>
    <name evidence="2" type="ORF">HUK68_10485</name>
</gene>
<dbReference type="PANTHER" id="PTHR43155:SF2">
    <property type="entry name" value="CYCLIC DI-GMP PHOSPHODIESTERASE PA4108"/>
    <property type="match status" value="1"/>
</dbReference>
<evidence type="ECO:0000313" key="2">
    <source>
        <dbReference type="EMBL" id="QKV53279.1"/>
    </source>
</evidence>
<dbReference type="EMBL" id="CP054840">
    <property type="protein sequence ID" value="QKV53279.1"/>
    <property type="molecule type" value="Genomic_DNA"/>
</dbReference>